<organism evidence="2 3">
    <name type="scientific">Salipaludibacillus aurantiacus</name>
    <dbReference type="NCBI Taxonomy" id="1601833"/>
    <lineage>
        <taxon>Bacteria</taxon>
        <taxon>Bacillati</taxon>
        <taxon>Bacillota</taxon>
        <taxon>Bacilli</taxon>
        <taxon>Bacillales</taxon>
        <taxon>Bacillaceae</taxon>
    </lineage>
</organism>
<keyword evidence="1" id="KW-1133">Transmembrane helix</keyword>
<dbReference type="RefSeq" id="WP_093047391.1">
    <property type="nucleotide sequence ID" value="NZ_FOGT01000002.1"/>
</dbReference>
<dbReference type="OrthoDB" id="2888120at2"/>
<protein>
    <recommendedName>
        <fullName evidence="4">ATPase</fullName>
    </recommendedName>
</protein>
<proteinExistence type="predicted"/>
<reference evidence="3" key="1">
    <citation type="submission" date="2016-10" db="EMBL/GenBank/DDBJ databases">
        <authorList>
            <person name="Varghese N."/>
            <person name="Submissions S."/>
        </authorList>
    </citation>
    <scope>NUCLEOTIDE SEQUENCE [LARGE SCALE GENOMIC DNA]</scope>
    <source>
        <strain evidence="3">S9</strain>
    </source>
</reference>
<evidence type="ECO:0000313" key="3">
    <source>
        <dbReference type="Proteomes" id="UP000198571"/>
    </source>
</evidence>
<accession>A0A1H9Q6Y5</accession>
<evidence type="ECO:0000313" key="2">
    <source>
        <dbReference type="EMBL" id="SER55659.1"/>
    </source>
</evidence>
<dbReference type="AlphaFoldDB" id="A0A1H9Q6Y5"/>
<feature type="transmembrane region" description="Helical" evidence="1">
    <location>
        <begin position="42"/>
        <end position="61"/>
    </location>
</feature>
<evidence type="ECO:0000256" key="1">
    <source>
        <dbReference type="SAM" id="Phobius"/>
    </source>
</evidence>
<sequence length="70" mass="7907">MNKPFWIPLIASLGTMILLFTIGVVANINILMFKMSPSYTEISFLPIVAGLLIGFTTERLLKYKSKKEKN</sequence>
<evidence type="ECO:0008006" key="4">
    <source>
        <dbReference type="Google" id="ProtNLM"/>
    </source>
</evidence>
<gene>
    <name evidence="2" type="ORF">SAMN05518684_10247</name>
</gene>
<name>A0A1H9Q6Y5_9BACI</name>
<dbReference type="EMBL" id="FOGT01000002">
    <property type="protein sequence ID" value="SER55659.1"/>
    <property type="molecule type" value="Genomic_DNA"/>
</dbReference>
<keyword evidence="1" id="KW-0472">Membrane</keyword>
<dbReference type="Proteomes" id="UP000198571">
    <property type="component" value="Unassembled WGS sequence"/>
</dbReference>
<keyword evidence="3" id="KW-1185">Reference proteome</keyword>
<feature type="transmembrane region" description="Helical" evidence="1">
    <location>
        <begin position="7"/>
        <end position="30"/>
    </location>
</feature>
<dbReference type="STRING" id="1601833.SAMN05518684_10247"/>
<keyword evidence="1" id="KW-0812">Transmembrane</keyword>